<dbReference type="Pfam" id="PF01433">
    <property type="entry name" value="Peptidase_M1"/>
    <property type="match status" value="1"/>
</dbReference>
<protein>
    <submittedName>
        <fullName evidence="3">Aminopeptidase N</fullName>
    </submittedName>
</protein>
<gene>
    <name evidence="3" type="ORF">J2W95_002733</name>
</gene>
<dbReference type="RefSeq" id="WP_310007852.1">
    <property type="nucleotide sequence ID" value="NZ_JAVDTX010000006.1"/>
</dbReference>
<evidence type="ECO:0000259" key="1">
    <source>
        <dbReference type="Pfam" id="PF01433"/>
    </source>
</evidence>
<dbReference type="InterPro" id="IPR045357">
    <property type="entry name" value="Aminopeptidase_N-like_N"/>
</dbReference>
<keyword evidence="3" id="KW-0378">Hydrolase</keyword>
<accession>A0ABU1S4Q7</accession>
<sequence length="544" mass="63425">MRVFIISMLTCLVYTASEAQNFTRQDSLRGTITKERAWWDLSYYHLDIAVDIDKQTVQGSNTIKYKVLKPNQIIQIDLQPPMNISKATQEGKELKYTRDGNAYFIELEKKQVPGTSNEIIVQYSGKPKTAPNPPWDSGLVWKKDSLGNPYVSSISWGAGSSQWWPCKDHMYDEVDSLKFSINVRKGLIAVANGRLIETEKKKNNTTTYHWFVKNPINNYAVNFNIGNYANFSEIYNGEKGPLNCNYYVLKQNLSKAKEHFKQVPMMLKAFEHWFGPYPFYEDSYKLVEVSYIGMEHQSATAYGNDYKNGTLGRDKSQTGWGLKFDNLIIHESAHEWFACNITFKDIADIWIHESFTSYAEGLYVEYHYGKQAGDDYQIGIRKRIQNDKPLIGHYGVNDLDYTGDNYDKGAAILHMLRQLVNDDEKWRQILRGLNMEFYHQTVTTKQIEDYIAEKSGLKLKNFWDQYLRTTQIPVFEYFFANNQLSYRWSNSITGFDMPLKIKLNGEEKWIYPKTSWQKDPTKMDKAEVVIDRNFYVPVFYDNPK</sequence>
<dbReference type="GO" id="GO:0004177">
    <property type="term" value="F:aminopeptidase activity"/>
    <property type="evidence" value="ECO:0007669"/>
    <property type="project" value="UniProtKB-KW"/>
</dbReference>
<evidence type="ECO:0000313" key="4">
    <source>
        <dbReference type="Proteomes" id="UP001261871"/>
    </source>
</evidence>
<reference evidence="3 4" key="1">
    <citation type="submission" date="2023-07" db="EMBL/GenBank/DDBJ databases">
        <title>Sorghum-associated microbial communities from plants grown in Nebraska, USA.</title>
        <authorList>
            <person name="Schachtman D."/>
        </authorList>
    </citation>
    <scope>NUCLEOTIDE SEQUENCE [LARGE SCALE GENOMIC DNA]</scope>
    <source>
        <strain evidence="3 4">BE124</strain>
    </source>
</reference>
<proteinExistence type="predicted"/>
<evidence type="ECO:0000259" key="2">
    <source>
        <dbReference type="Pfam" id="PF17900"/>
    </source>
</evidence>
<dbReference type="SUPFAM" id="SSF55486">
    <property type="entry name" value="Metalloproteases ('zincins'), catalytic domain"/>
    <property type="match status" value="1"/>
</dbReference>
<dbReference type="InterPro" id="IPR042097">
    <property type="entry name" value="Aminopeptidase_N-like_N_sf"/>
</dbReference>
<feature type="domain" description="Peptidase M1 membrane alanine aminopeptidase" evidence="1">
    <location>
        <begin position="265"/>
        <end position="466"/>
    </location>
</feature>
<dbReference type="PANTHER" id="PTHR45726">
    <property type="entry name" value="LEUKOTRIENE A-4 HYDROLASE"/>
    <property type="match status" value="1"/>
</dbReference>
<keyword evidence="3" id="KW-0645">Protease</keyword>
<dbReference type="InterPro" id="IPR034015">
    <property type="entry name" value="M1_LTA4H"/>
</dbReference>
<keyword evidence="3" id="KW-0031">Aminopeptidase</keyword>
<dbReference type="SUPFAM" id="SSF63737">
    <property type="entry name" value="Leukotriene A4 hydrolase N-terminal domain"/>
    <property type="match status" value="1"/>
</dbReference>
<keyword evidence="4" id="KW-1185">Reference proteome</keyword>
<dbReference type="Gene3D" id="1.10.390.10">
    <property type="entry name" value="Neutral Protease Domain 2"/>
    <property type="match status" value="1"/>
</dbReference>
<organism evidence="3 4">
    <name type="scientific">Flavobacterium granuli</name>
    <dbReference type="NCBI Taxonomy" id="280093"/>
    <lineage>
        <taxon>Bacteria</taxon>
        <taxon>Pseudomonadati</taxon>
        <taxon>Bacteroidota</taxon>
        <taxon>Flavobacteriia</taxon>
        <taxon>Flavobacteriales</taxon>
        <taxon>Flavobacteriaceae</taxon>
        <taxon>Flavobacterium</taxon>
    </lineage>
</organism>
<dbReference type="Pfam" id="PF17900">
    <property type="entry name" value="Peptidase_M1_N"/>
    <property type="match status" value="1"/>
</dbReference>
<comment type="caution">
    <text evidence="3">The sequence shown here is derived from an EMBL/GenBank/DDBJ whole genome shotgun (WGS) entry which is preliminary data.</text>
</comment>
<dbReference type="Proteomes" id="UP001261871">
    <property type="component" value="Unassembled WGS sequence"/>
</dbReference>
<dbReference type="Gene3D" id="2.60.40.1730">
    <property type="entry name" value="tricorn interacting facor f3 domain"/>
    <property type="match status" value="1"/>
</dbReference>
<evidence type="ECO:0000313" key="3">
    <source>
        <dbReference type="EMBL" id="MDR6846022.1"/>
    </source>
</evidence>
<feature type="domain" description="Aminopeptidase N-like N-terminal" evidence="2">
    <location>
        <begin position="43"/>
        <end position="219"/>
    </location>
</feature>
<dbReference type="CDD" id="cd09603">
    <property type="entry name" value="M1_APN_like"/>
    <property type="match status" value="1"/>
</dbReference>
<dbReference type="InterPro" id="IPR027268">
    <property type="entry name" value="Peptidase_M4/M1_CTD_sf"/>
</dbReference>
<dbReference type="PANTHER" id="PTHR45726:SF3">
    <property type="entry name" value="LEUKOTRIENE A-4 HYDROLASE"/>
    <property type="match status" value="1"/>
</dbReference>
<name>A0ABU1S4Q7_9FLAO</name>
<dbReference type="EMBL" id="JAVDTX010000006">
    <property type="protein sequence ID" value="MDR6846022.1"/>
    <property type="molecule type" value="Genomic_DNA"/>
</dbReference>
<dbReference type="InterPro" id="IPR014782">
    <property type="entry name" value="Peptidase_M1_dom"/>
</dbReference>